<keyword evidence="4 8" id="KW-0732">Signal</keyword>
<evidence type="ECO:0000313" key="9">
    <source>
        <dbReference type="EMBL" id="KAI3923706.1"/>
    </source>
</evidence>
<comment type="similarity">
    <text evidence="2">Belongs to the 'GDSL' lipolytic enzyme family.</text>
</comment>
<keyword evidence="7" id="KW-0443">Lipid metabolism</keyword>
<evidence type="ECO:0000256" key="6">
    <source>
        <dbReference type="ARBA" id="ARBA00022963"/>
    </source>
</evidence>
<sequence>MGLCTYFHVLLHIAFFSSLWRRSCFALETFPATFIFGDSLVDAGNNNYIATIAKENFAPNGIDFPGGAKFSGRFSNGRTVVDIVGEELSSSAYIPPYLAPTTVGDVVLHGLNYASGGSGILNETGAIFGGRINLDAQIDNFANTRRYIISTVNASSRILIGEALFFVVIGSNDFIANYFTPIPLIPLRKVTPEVFVDSMISRLKLQLTRLYGMDARKIVVANVGPVGCIPFERATNHQVTTGGSCKESMNNATIPFNMKLKSLVMELNSNLVDSKFVYADVYNIFSRLVDNYQSYGFENYTTSYCQILPGLLLQGLLPSSPTSIVCRNRSKYVFWDEAHPTEATNVVIAKSFLDGDSTEMFPMNIHQLYYAW</sequence>
<dbReference type="SUPFAM" id="SSF52266">
    <property type="entry name" value="SGNH hydrolase"/>
    <property type="match status" value="1"/>
</dbReference>
<dbReference type="EMBL" id="JAJJMB010008429">
    <property type="protein sequence ID" value="KAI3923706.1"/>
    <property type="molecule type" value="Genomic_DNA"/>
</dbReference>
<dbReference type="Proteomes" id="UP001202328">
    <property type="component" value="Unassembled WGS sequence"/>
</dbReference>
<feature type="chain" id="PRO_5042220533" description="GDSL esterase/lipase" evidence="8">
    <location>
        <begin position="27"/>
        <end position="372"/>
    </location>
</feature>
<feature type="signal peptide" evidence="8">
    <location>
        <begin position="1"/>
        <end position="26"/>
    </location>
</feature>
<dbReference type="PANTHER" id="PTHR45650:SF4">
    <property type="entry name" value="GDSL-LIKE LIPASE_ACYLHYDROLASE FAMILY PROTEIN, EXPRESSED"/>
    <property type="match status" value="1"/>
</dbReference>
<evidence type="ECO:0000256" key="7">
    <source>
        <dbReference type="ARBA" id="ARBA00023098"/>
    </source>
</evidence>
<dbReference type="InterPro" id="IPR035669">
    <property type="entry name" value="SGNH_plant_lipase-like"/>
</dbReference>
<dbReference type="GO" id="GO:0016788">
    <property type="term" value="F:hydrolase activity, acting on ester bonds"/>
    <property type="evidence" value="ECO:0007669"/>
    <property type="project" value="InterPro"/>
</dbReference>
<keyword evidence="10" id="KW-1185">Reference proteome</keyword>
<organism evidence="9 10">
    <name type="scientific">Papaver atlanticum</name>
    <dbReference type="NCBI Taxonomy" id="357466"/>
    <lineage>
        <taxon>Eukaryota</taxon>
        <taxon>Viridiplantae</taxon>
        <taxon>Streptophyta</taxon>
        <taxon>Embryophyta</taxon>
        <taxon>Tracheophyta</taxon>
        <taxon>Spermatophyta</taxon>
        <taxon>Magnoliopsida</taxon>
        <taxon>Ranunculales</taxon>
        <taxon>Papaveraceae</taxon>
        <taxon>Papaveroideae</taxon>
        <taxon>Papaver</taxon>
    </lineage>
</organism>
<dbReference type="Gene3D" id="3.40.50.1110">
    <property type="entry name" value="SGNH hydrolase"/>
    <property type="match status" value="1"/>
</dbReference>
<dbReference type="PANTHER" id="PTHR45650">
    <property type="entry name" value="GDSL-LIKE LIPASE/ACYLHYDROLASE-RELATED"/>
    <property type="match status" value="1"/>
</dbReference>
<dbReference type="CDD" id="cd01837">
    <property type="entry name" value="SGNH_plant_lipase_like"/>
    <property type="match status" value="1"/>
</dbReference>
<evidence type="ECO:0000256" key="2">
    <source>
        <dbReference type="ARBA" id="ARBA00008668"/>
    </source>
</evidence>
<evidence type="ECO:0000256" key="1">
    <source>
        <dbReference type="ARBA" id="ARBA00004613"/>
    </source>
</evidence>
<accession>A0AAD4SW62</accession>
<evidence type="ECO:0000313" key="10">
    <source>
        <dbReference type="Proteomes" id="UP001202328"/>
    </source>
</evidence>
<evidence type="ECO:0000256" key="5">
    <source>
        <dbReference type="ARBA" id="ARBA00022801"/>
    </source>
</evidence>
<protein>
    <recommendedName>
        <fullName evidence="11">GDSL esterase/lipase</fullName>
    </recommendedName>
</protein>
<comment type="subcellular location">
    <subcellularLocation>
        <location evidence="1">Secreted</location>
    </subcellularLocation>
</comment>
<dbReference type="GO" id="GO:0005576">
    <property type="term" value="C:extracellular region"/>
    <property type="evidence" value="ECO:0007669"/>
    <property type="project" value="UniProtKB-SubCell"/>
</dbReference>
<reference evidence="9" key="1">
    <citation type="submission" date="2022-04" db="EMBL/GenBank/DDBJ databases">
        <title>A functionally conserved STORR gene fusion in Papaver species that diverged 16.8 million years ago.</title>
        <authorList>
            <person name="Catania T."/>
        </authorList>
    </citation>
    <scope>NUCLEOTIDE SEQUENCE</scope>
    <source>
        <strain evidence="9">S-188037</strain>
    </source>
</reference>
<evidence type="ECO:0008006" key="11">
    <source>
        <dbReference type="Google" id="ProtNLM"/>
    </source>
</evidence>
<comment type="caution">
    <text evidence="9">The sequence shown here is derived from an EMBL/GenBank/DDBJ whole genome shotgun (WGS) entry which is preliminary data.</text>
</comment>
<keyword evidence="3" id="KW-0964">Secreted</keyword>
<dbReference type="AlphaFoldDB" id="A0AAD4SW62"/>
<name>A0AAD4SW62_9MAGN</name>
<dbReference type="Pfam" id="PF00657">
    <property type="entry name" value="Lipase_GDSL"/>
    <property type="match status" value="1"/>
</dbReference>
<gene>
    <name evidence="9" type="ORF">MKW98_011336</name>
</gene>
<evidence type="ECO:0000256" key="3">
    <source>
        <dbReference type="ARBA" id="ARBA00022525"/>
    </source>
</evidence>
<proteinExistence type="inferred from homology"/>
<dbReference type="GO" id="GO:0016042">
    <property type="term" value="P:lipid catabolic process"/>
    <property type="evidence" value="ECO:0007669"/>
    <property type="project" value="UniProtKB-KW"/>
</dbReference>
<evidence type="ECO:0000256" key="8">
    <source>
        <dbReference type="SAM" id="SignalP"/>
    </source>
</evidence>
<evidence type="ECO:0000256" key="4">
    <source>
        <dbReference type="ARBA" id="ARBA00022729"/>
    </source>
</evidence>
<dbReference type="InterPro" id="IPR036514">
    <property type="entry name" value="SGNH_hydro_sf"/>
</dbReference>
<keyword evidence="6" id="KW-0442">Lipid degradation</keyword>
<dbReference type="InterPro" id="IPR001087">
    <property type="entry name" value="GDSL"/>
</dbReference>
<keyword evidence="5" id="KW-0378">Hydrolase</keyword>
<dbReference type="InterPro" id="IPR051238">
    <property type="entry name" value="GDSL_esterase/lipase"/>
</dbReference>